<dbReference type="InterPro" id="IPR001478">
    <property type="entry name" value="PDZ"/>
</dbReference>
<evidence type="ECO:0000313" key="7">
    <source>
        <dbReference type="EMBL" id="GFH60776.1"/>
    </source>
</evidence>
<dbReference type="CDD" id="cd06782">
    <property type="entry name" value="cpPDZ_CPP-like"/>
    <property type="match status" value="1"/>
</dbReference>
<name>A0AAD3DAC4_9STRA</name>
<accession>A0AAD3DAC4</accession>
<feature type="signal peptide" evidence="5">
    <location>
        <begin position="1"/>
        <end position="21"/>
    </location>
</feature>
<dbReference type="EMBL" id="BLLK01000069">
    <property type="protein sequence ID" value="GFH60776.1"/>
    <property type="molecule type" value="Genomic_DNA"/>
</dbReference>
<evidence type="ECO:0000256" key="2">
    <source>
        <dbReference type="ARBA" id="ARBA00022670"/>
    </source>
</evidence>
<evidence type="ECO:0000256" key="5">
    <source>
        <dbReference type="SAM" id="SignalP"/>
    </source>
</evidence>
<dbReference type="PROSITE" id="PS50106">
    <property type="entry name" value="PDZ"/>
    <property type="match status" value="1"/>
</dbReference>
<feature type="chain" id="PRO_5042063342" description="PDZ domain-containing protein" evidence="5">
    <location>
        <begin position="22"/>
        <end position="458"/>
    </location>
</feature>
<keyword evidence="2" id="KW-0645">Protease</keyword>
<keyword evidence="8" id="KW-1185">Reference proteome</keyword>
<organism evidence="7 8">
    <name type="scientific">Chaetoceros tenuissimus</name>
    <dbReference type="NCBI Taxonomy" id="426638"/>
    <lineage>
        <taxon>Eukaryota</taxon>
        <taxon>Sar</taxon>
        <taxon>Stramenopiles</taxon>
        <taxon>Ochrophyta</taxon>
        <taxon>Bacillariophyta</taxon>
        <taxon>Coscinodiscophyceae</taxon>
        <taxon>Chaetocerotophycidae</taxon>
        <taxon>Chaetocerotales</taxon>
        <taxon>Chaetocerotaceae</taxon>
        <taxon>Chaetoceros</taxon>
    </lineage>
</organism>
<keyword evidence="4" id="KW-0720">Serine protease</keyword>
<dbReference type="InterPro" id="IPR005151">
    <property type="entry name" value="Tail-specific_protease"/>
</dbReference>
<dbReference type="Pfam" id="PF17820">
    <property type="entry name" value="PDZ_6"/>
    <property type="match status" value="1"/>
</dbReference>
<gene>
    <name evidence="7" type="ORF">CTEN210_17252</name>
</gene>
<dbReference type="InterPro" id="IPR004447">
    <property type="entry name" value="Peptidase_S41A"/>
</dbReference>
<dbReference type="NCBIfam" id="TIGR00225">
    <property type="entry name" value="prc"/>
    <property type="match status" value="1"/>
</dbReference>
<dbReference type="GO" id="GO:0008236">
    <property type="term" value="F:serine-type peptidase activity"/>
    <property type="evidence" value="ECO:0007669"/>
    <property type="project" value="UniProtKB-KW"/>
</dbReference>
<dbReference type="InterPro" id="IPR036034">
    <property type="entry name" value="PDZ_sf"/>
</dbReference>
<dbReference type="SUPFAM" id="SSF50156">
    <property type="entry name" value="PDZ domain-like"/>
    <property type="match status" value="1"/>
</dbReference>
<proteinExistence type="inferred from homology"/>
<dbReference type="GO" id="GO:0004175">
    <property type="term" value="F:endopeptidase activity"/>
    <property type="evidence" value="ECO:0007669"/>
    <property type="project" value="TreeGrafter"/>
</dbReference>
<dbReference type="SMART" id="SM00228">
    <property type="entry name" value="PDZ"/>
    <property type="match status" value="1"/>
</dbReference>
<keyword evidence="3" id="KW-0378">Hydrolase</keyword>
<evidence type="ECO:0000313" key="8">
    <source>
        <dbReference type="Proteomes" id="UP001054902"/>
    </source>
</evidence>
<dbReference type="PANTHER" id="PTHR32060">
    <property type="entry name" value="TAIL-SPECIFIC PROTEASE"/>
    <property type="match status" value="1"/>
</dbReference>
<protein>
    <recommendedName>
        <fullName evidence="6">PDZ domain-containing protein</fullName>
    </recommendedName>
</protein>
<keyword evidence="5" id="KW-0732">Signal</keyword>
<evidence type="ECO:0000256" key="3">
    <source>
        <dbReference type="ARBA" id="ARBA00022801"/>
    </source>
</evidence>
<feature type="domain" description="PDZ" evidence="6">
    <location>
        <begin position="160"/>
        <end position="246"/>
    </location>
</feature>
<dbReference type="AlphaFoldDB" id="A0AAD3DAC4"/>
<dbReference type="Gene3D" id="2.30.42.10">
    <property type="match status" value="1"/>
</dbReference>
<dbReference type="GO" id="GO:0007165">
    <property type="term" value="P:signal transduction"/>
    <property type="evidence" value="ECO:0007669"/>
    <property type="project" value="TreeGrafter"/>
</dbReference>
<dbReference type="SUPFAM" id="SSF52096">
    <property type="entry name" value="ClpP/crotonase"/>
    <property type="match status" value="1"/>
</dbReference>
<evidence type="ECO:0000259" key="6">
    <source>
        <dbReference type="PROSITE" id="PS50106"/>
    </source>
</evidence>
<dbReference type="Pfam" id="PF03572">
    <property type="entry name" value="Peptidase_S41"/>
    <property type="match status" value="1"/>
</dbReference>
<dbReference type="GO" id="GO:0006508">
    <property type="term" value="P:proteolysis"/>
    <property type="evidence" value="ECO:0007669"/>
    <property type="project" value="UniProtKB-KW"/>
</dbReference>
<dbReference type="Proteomes" id="UP001054902">
    <property type="component" value="Unassembled WGS sequence"/>
</dbReference>
<dbReference type="SMART" id="SM00245">
    <property type="entry name" value="TSPc"/>
    <property type="match status" value="1"/>
</dbReference>
<comment type="similarity">
    <text evidence="1">Belongs to the peptidase S41A family.</text>
</comment>
<comment type="caution">
    <text evidence="7">The sequence shown here is derived from an EMBL/GenBank/DDBJ whole genome shotgun (WGS) entry which is preliminary data.</text>
</comment>
<dbReference type="InterPro" id="IPR029045">
    <property type="entry name" value="ClpP/crotonase-like_dom_sf"/>
</dbReference>
<dbReference type="CDD" id="cd07560">
    <property type="entry name" value="Peptidase_S41_CPP"/>
    <property type="match status" value="1"/>
</dbReference>
<evidence type="ECO:0000256" key="1">
    <source>
        <dbReference type="ARBA" id="ARBA00009179"/>
    </source>
</evidence>
<evidence type="ECO:0000256" key="4">
    <source>
        <dbReference type="ARBA" id="ARBA00022825"/>
    </source>
</evidence>
<dbReference type="Gene3D" id="3.30.750.44">
    <property type="match status" value="1"/>
</dbReference>
<sequence length="458" mass="49059">MTNFKIAAASILLAGSFSTEAFAPSTIRSPTQTNNLRKIQLHACNQDNNDLVESFKAIARKSQKFVAASVLASALFFQSTPVSAADYNSMTDEQKAVAEAWRIVDNNFIDRTFNKQDWFKIRQDAVKTKYKSMNEAQNEIEKIVGSLGDKYTRYLPPAKYRSIVDSATGTLAGVGVEISTDSKGNVIVADTEPSSPASNAGIKKNDIFIEVDGEKFNDGKSTPDDVAARLRGPEGSKVGVVVERDGKIQDFIITRQPITITSVRSYMSDKGGVGKVGVVRIKSFSGTTAQTVSDALDELKKKGAEAFVLDVRGNPGGLLPGGVDTASLFLPADKPLVFVVDKKGTQDNQATYKDGSYLDTPLVILVNGNTASAAEVMTAALKENGRAVVVGEQTFGKGIIQTIRQLGYDNGGVAVTVARYETPLHNNINKAGIPVDIESKDCDNDDAVVCVPSSALKK</sequence>
<reference evidence="7 8" key="1">
    <citation type="journal article" date="2021" name="Sci. Rep.">
        <title>The genome of the diatom Chaetoceros tenuissimus carries an ancient integrated fragment of an extant virus.</title>
        <authorList>
            <person name="Hongo Y."/>
            <person name="Kimura K."/>
            <person name="Takaki Y."/>
            <person name="Yoshida Y."/>
            <person name="Baba S."/>
            <person name="Kobayashi G."/>
            <person name="Nagasaki K."/>
            <person name="Hano T."/>
            <person name="Tomaru Y."/>
        </authorList>
    </citation>
    <scope>NUCLEOTIDE SEQUENCE [LARGE SCALE GENOMIC DNA]</scope>
    <source>
        <strain evidence="7 8">NIES-3715</strain>
    </source>
</reference>
<dbReference type="Gene3D" id="3.90.226.10">
    <property type="entry name" value="2-enoyl-CoA Hydratase, Chain A, domain 1"/>
    <property type="match status" value="1"/>
</dbReference>
<dbReference type="PANTHER" id="PTHR32060:SF30">
    <property type="entry name" value="CARBOXY-TERMINAL PROCESSING PROTEASE CTPA"/>
    <property type="match status" value="1"/>
</dbReference>
<dbReference type="InterPro" id="IPR041489">
    <property type="entry name" value="PDZ_6"/>
</dbReference>